<dbReference type="SUPFAM" id="SSF50156">
    <property type="entry name" value="PDZ domain-like"/>
    <property type="match status" value="1"/>
</dbReference>
<feature type="active site" evidence="1">
    <location>
        <position position="279"/>
    </location>
</feature>
<dbReference type="InterPro" id="IPR027065">
    <property type="entry name" value="Lon_Prtase"/>
</dbReference>
<comment type="similarity">
    <text evidence="1">Belongs to the peptidase S16 family.</text>
</comment>
<evidence type="ECO:0000313" key="5">
    <source>
        <dbReference type="Proteomes" id="UP000051999"/>
    </source>
</evidence>
<dbReference type="eggNOG" id="COG3480">
    <property type="taxonomic scope" value="Bacteria"/>
</dbReference>
<dbReference type="InterPro" id="IPR014721">
    <property type="entry name" value="Ribsml_uS5_D2-typ_fold_subgr"/>
</dbReference>
<reference evidence="4 5" key="1">
    <citation type="journal article" date="2015" name="Genome Announc.">
        <title>Expanding the biotechnology potential of lactobacilli through comparative genomics of 213 strains and associated genera.</title>
        <authorList>
            <person name="Sun Z."/>
            <person name="Harris H.M."/>
            <person name="McCann A."/>
            <person name="Guo C."/>
            <person name="Argimon S."/>
            <person name="Zhang W."/>
            <person name="Yang X."/>
            <person name="Jeffery I.B."/>
            <person name="Cooney J.C."/>
            <person name="Kagawa T.F."/>
            <person name="Liu W."/>
            <person name="Song Y."/>
            <person name="Salvetti E."/>
            <person name="Wrobel A."/>
            <person name="Rasinkangas P."/>
            <person name="Parkhill J."/>
            <person name="Rea M.C."/>
            <person name="O'Sullivan O."/>
            <person name="Ritari J."/>
            <person name="Douillard F.P."/>
            <person name="Paul Ross R."/>
            <person name="Yang R."/>
            <person name="Briner A.E."/>
            <person name="Felis G.E."/>
            <person name="de Vos W.M."/>
            <person name="Barrangou R."/>
            <person name="Klaenhammer T.R."/>
            <person name="Caufield P.W."/>
            <person name="Cui Y."/>
            <person name="Zhang H."/>
            <person name="O'Toole P.W."/>
        </authorList>
    </citation>
    <scope>NUCLEOTIDE SEQUENCE [LARGE SCALE GENOMIC DNA]</scope>
    <source>
        <strain evidence="4 5">DSM 15814</strain>
    </source>
</reference>
<dbReference type="GO" id="GO:0030163">
    <property type="term" value="P:protein catabolic process"/>
    <property type="evidence" value="ECO:0007669"/>
    <property type="project" value="InterPro"/>
</dbReference>
<dbReference type="PANTHER" id="PTHR10046">
    <property type="entry name" value="ATP DEPENDENT LON PROTEASE FAMILY MEMBER"/>
    <property type="match status" value="1"/>
</dbReference>
<evidence type="ECO:0000256" key="1">
    <source>
        <dbReference type="PROSITE-ProRule" id="PRU01122"/>
    </source>
</evidence>
<dbReference type="InterPro" id="IPR001478">
    <property type="entry name" value="PDZ"/>
</dbReference>
<keyword evidence="1" id="KW-0720">Serine protease</keyword>
<dbReference type="InterPro" id="IPR008269">
    <property type="entry name" value="Lon_proteolytic"/>
</dbReference>
<comment type="catalytic activity">
    <reaction evidence="1">
        <text>Hydrolysis of proteins in presence of ATP.</text>
        <dbReference type="EC" id="3.4.21.53"/>
    </reaction>
</comment>
<keyword evidence="5" id="KW-1185">Reference proteome</keyword>
<sequence>MKKRRWGWWLGGAIVIVGLLVMRFLPLNQYIETPGTADNLRDFVTMPTRPDKRKGDFMITSVYQQQATPISWLWAHVDPHATIYNEQEVTGGENQSTYNKVQGFYMQSAINQAIATAYKAADEQYTRQYLGIYVLDVSKTSHFYHKIQVGDTVTKIDGVHYDSSVGYQKALAKRKLSDKVAITYTHNGKERTTKAGLIRLPDGRSGIGITLTDDVKVSTKIPVEVNAGQIGGPSGGLMFSLQIYQQLTNQNLRHGQKIAGTGTINADGSVGEIGGIDKKVVAAHKAGAKIFFAPYLKPSKEVLKYEEGHKTNYQWAKETAKKYAPGMKVVPVSSFDQAVKYLQTHK</sequence>
<dbReference type="Pfam" id="PF13180">
    <property type="entry name" value="PDZ_2"/>
    <property type="match status" value="1"/>
</dbReference>
<accession>A0A0R1RK93</accession>
<dbReference type="InterPro" id="IPR020568">
    <property type="entry name" value="Ribosomal_Su5_D2-typ_SF"/>
</dbReference>
<evidence type="ECO:0000256" key="2">
    <source>
        <dbReference type="SAM" id="Phobius"/>
    </source>
</evidence>
<dbReference type="GO" id="GO:0006508">
    <property type="term" value="P:proteolysis"/>
    <property type="evidence" value="ECO:0007669"/>
    <property type="project" value="UniProtKB-KW"/>
</dbReference>
<keyword evidence="1" id="KW-0378">Hydrolase</keyword>
<keyword evidence="2" id="KW-0472">Membrane</keyword>
<dbReference type="RefSeq" id="WP_017262033.1">
    <property type="nucleotide sequence ID" value="NZ_AUAW01000001.1"/>
</dbReference>
<dbReference type="OrthoDB" id="2356897at2"/>
<evidence type="ECO:0000259" key="3">
    <source>
        <dbReference type="PROSITE" id="PS51786"/>
    </source>
</evidence>
<organism evidence="4 5">
    <name type="scientific">Furfurilactobacillus rossiae DSM 15814</name>
    <dbReference type="NCBI Taxonomy" id="1114972"/>
    <lineage>
        <taxon>Bacteria</taxon>
        <taxon>Bacillati</taxon>
        <taxon>Bacillota</taxon>
        <taxon>Bacilli</taxon>
        <taxon>Lactobacillales</taxon>
        <taxon>Lactobacillaceae</taxon>
        <taxon>Furfurilactobacillus</taxon>
    </lineage>
</organism>
<dbReference type="NCBIfam" id="NF041438">
    <property type="entry name" value="SepM_fam_S16"/>
    <property type="match status" value="1"/>
</dbReference>
<name>A0A0R1RK93_9LACO</name>
<keyword evidence="2" id="KW-1133">Transmembrane helix</keyword>
<dbReference type="InterPro" id="IPR036034">
    <property type="entry name" value="PDZ_sf"/>
</dbReference>
<dbReference type="Pfam" id="PF05362">
    <property type="entry name" value="Lon_C"/>
    <property type="match status" value="1"/>
</dbReference>
<keyword evidence="2" id="KW-0812">Transmembrane</keyword>
<dbReference type="PATRIC" id="fig|1114972.6.peg.72"/>
<dbReference type="PROSITE" id="PS51786">
    <property type="entry name" value="LON_PROTEOLYTIC"/>
    <property type="match status" value="1"/>
</dbReference>
<feature type="domain" description="Lon proteolytic" evidence="3">
    <location>
        <begin position="226"/>
        <end position="345"/>
    </location>
</feature>
<dbReference type="SUPFAM" id="SSF54211">
    <property type="entry name" value="Ribosomal protein S5 domain 2-like"/>
    <property type="match status" value="1"/>
</dbReference>
<dbReference type="Proteomes" id="UP000051999">
    <property type="component" value="Unassembled WGS sequence"/>
</dbReference>
<feature type="transmembrane region" description="Helical" evidence="2">
    <location>
        <begin position="7"/>
        <end position="25"/>
    </location>
</feature>
<feature type="active site" evidence="1">
    <location>
        <position position="234"/>
    </location>
</feature>
<dbReference type="GO" id="GO:0005524">
    <property type="term" value="F:ATP binding"/>
    <property type="evidence" value="ECO:0007669"/>
    <property type="project" value="InterPro"/>
</dbReference>
<dbReference type="STRING" id="1114972.FD35_GL000074"/>
<proteinExistence type="inferred from homology"/>
<dbReference type="GO" id="GO:0004252">
    <property type="term" value="F:serine-type endopeptidase activity"/>
    <property type="evidence" value="ECO:0007669"/>
    <property type="project" value="UniProtKB-UniRule"/>
</dbReference>
<dbReference type="Gene3D" id="3.30.230.10">
    <property type="match status" value="1"/>
</dbReference>
<dbReference type="GO" id="GO:0004176">
    <property type="term" value="F:ATP-dependent peptidase activity"/>
    <property type="evidence" value="ECO:0007669"/>
    <property type="project" value="UniProtKB-UniRule"/>
</dbReference>
<dbReference type="AlphaFoldDB" id="A0A0R1RK93"/>
<keyword evidence="1" id="KW-0645">Protease</keyword>
<evidence type="ECO:0000313" key="4">
    <source>
        <dbReference type="EMBL" id="KRL57068.1"/>
    </source>
</evidence>
<protein>
    <recommendedName>
        <fullName evidence="1">endopeptidase La</fullName>
        <ecNumber evidence="1">3.4.21.53</ecNumber>
    </recommendedName>
</protein>
<gene>
    <name evidence="4" type="ORF">FD35_GL000074</name>
</gene>
<comment type="caution">
    <text evidence="4">The sequence shown here is derived from an EMBL/GenBank/DDBJ whole genome shotgun (WGS) entry which is preliminary data.</text>
</comment>
<dbReference type="EMBL" id="AZFF01000001">
    <property type="protein sequence ID" value="KRL57068.1"/>
    <property type="molecule type" value="Genomic_DNA"/>
</dbReference>
<dbReference type="EC" id="3.4.21.53" evidence="1"/>